<dbReference type="PATRIC" id="fig|1206767.3.peg.1410"/>
<evidence type="ECO:0000256" key="2">
    <source>
        <dbReference type="ARBA" id="ARBA00004370"/>
    </source>
</evidence>
<comment type="catalytic activity">
    <reaction evidence="1">
        <text>ATP + protein L-histidine = ADP + protein N-phospho-L-histidine.</text>
        <dbReference type="EC" id="2.7.13.3"/>
    </reaction>
</comment>
<dbReference type="CDD" id="cd06225">
    <property type="entry name" value="HAMP"/>
    <property type="match status" value="1"/>
</dbReference>
<feature type="transmembrane region" description="Helical" evidence="10">
    <location>
        <begin position="21"/>
        <end position="43"/>
    </location>
</feature>
<feature type="domain" description="HAMP" evidence="12">
    <location>
        <begin position="190"/>
        <end position="243"/>
    </location>
</feature>
<dbReference type="CDD" id="cd00082">
    <property type="entry name" value="HisKA"/>
    <property type="match status" value="1"/>
</dbReference>
<evidence type="ECO:0000256" key="6">
    <source>
        <dbReference type="ARBA" id="ARBA00022741"/>
    </source>
</evidence>
<name>K6FMM5_9BACT</name>
<dbReference type="GO" id="GO:0016020">
    <property type="term" value="C:membrane"/>
    <property type="evidence" value="ECO:0007669"/>
    <property type="project" value="UniProtKB-SubCell"/>
</dbReference>
<evidence type="ECO:0000313" key="13">
    <source>
        <dbReference type="EMBL" id="EKO39822.1"/>
    </source>
</evidence>
<keyword evidence="8" id="KW-0067">ATP-binding</keyword>
<dbReference type="InterPro" id="IPR003594">
    <property type="entry name" value="HATPase_dom"/>
</dbReference>
<keyword evidence="10" id="KW-1133">Transmembrane helix</keyword>
<keyword evidence="5" id="KW-0808">Transferase</keyword>
<dbReference type="PROSITE" id="PS51257">
    <property type="entry name" value="PROKAR_LIPOPROTEIN"/>
    <property type="match status" value="1"/>
</dbReference>
<evidence type="ECO:0000256" key="8">
    <source>
        <dbReference type="ARBA" id="ARBA00022840"/>
    </source>
</evidence>
<dbReference type="SUPFAM" id="SSF47384">
    <property type="entry name" value="Homodimeric domain of signal transducing histidine kinase"/>
    <property type="match status" value="1"/>
</dbReference>
<proteinExistence type="predicted"/>
<evidence type="ECO:0000256" key="4">
    <source>
        <dbReference type="ARBA" id="ARBA00022553"/>
    </source>
</evidence>
<keyword evidence="10" id="KW-0472">Membrane</keyword>
<dbReference type="PROSITE" id="PS50109">
    <property type="entry name" value="HIS_KIN"/>
    <property type="match status" value="1"/>
</dbReference>
<evidence type="ECO:0000259" key="11">
    <source>
        <dbReference type="PROSITE" id="PS50109"/>
    </source>
</evidence>
<protein>
    <recommendedName>
        <fullName evidence="3">histidine kinase</fullName>
        <ecNumber evidence="3">2.7.13.3</ecNumber>
    </recommendedName>
</protein>
<dbReference type="InterPro" id="IPR003661">
    <property type="entry name" value="HisK_dim/P_dom"/>
</dbReference>
<accession>K6FMM5</accession>
<dbReference type="InterPro" id="IPR036890">
    <property type="entry name" value="HATPase_C_sf"/>
</dbReference>
<comment type="subcellular location">
    <subcellularLocation>
        <location evidence="2">Membrane</location>
    </subcellularLocation>
</comment>
<dbReference type="SMART" id="SM00388">
    <property type="entry name" value="HisKA"/>
    <property type="match status" value="1"/>
</dbReference>
<comment type="caution">
    <text evidence="13">The sequence shown here is derived from an EMBL/GenBank/DDBJ whole genome shotgun (WGS) entry which is preliminary data.</text>
</comment>
<keyword evidence="6" id="KW-0547">Nucleotide-binding</keyword>
<keyword evidence="4" id="KW-0597">Phosphoprotein</keyword>
<evidence type="ECO:0000256" key="1">
    <source>
        <dbReference type="ARBA" id="ARBA00000085"/>
    </source>
</evidence>
<dbReference type="InterPro" id="IPR003660">
    <property type="entry name" value="HAMP_dom"/>
</dbReference>
<dbReference type="GO" id="GO:0005524">
    <property type="term" value="F:ATP binding"/>
    <property type="evidence" value="ECO:0007669"/>
    <property type="project" value="UniProtKB-KW"/>
</dbReference>
<dbReference type="SUPFAM" id="SSF55874">
    <property type="entry name" value="ATPase domain of HSP90 chaperone/DNA topoisomerase II/histidine kinase"/>
    <property type="match status" value="1"/>
</dbReference>
<organism evidence="13 14">
    <name type="scientific">Solidesulfovibrio magneticus str. Maddingley MBC34</name>
    <dbReference type="NCBI Taxonomy" id="1206767"/>
    <lineage>
        <taxon>Bacteria</taxon>
        <taxon>Pseudomonadati</taxon>
        <taxon>Thermodesulfobacteriota</taxon>
        <taxon>Desulfovibrionia</taxon>
        <taxon>Desulfovibrionales</taxon>
        <taxon>Desulfovibrionaceae</taxon>
        <taxon>Solidesulfovibrio</taxon>
    </lineage>
</organism>
<dbReference type="Proteomes" id="UP000006272">
    <property type="component" value="Unassembled WGS sequence"/>
</dbReference>
<dbReference type="Gene3D" id="3.30.565.10">
    <property type="entry name" value="Histidine kinase-like ATPase, C-terminal domain"/>
    <property type="match status" value="1"/>
</dbReference>
<dbReference type="PROSITE" id="PS50885">
    <property type="entry name" value="HAMP"/>
    <property type="match status" value="1"/>
</dbReference>
<feature type="domain" description="Histidine kinase" evidence="11">
    <location>
        <begin position="260"/>
        <end position="471"/>
    </location>
</feature>
<keyword evidence="7 13" id="KW-0418">Kinase</keyword>
<dbReference type="InterPro" id="IPR004358">
    <property type="entry name" value="Sig_transdc_His_kin-like_C"/>
</dbReference>
<dbReference type="PRINTS" id="PR00344">
    <property type="entry name" value="BCTRLSENSOR"/>
</dbReference>
<dbReference type="PANTHER" id="PTHR43065:SF46">
    <property type="entry name" value="C4-DICARBOXYLATE TRANSPORT SENSOR PROTEIN DCTB"/>
    <property type="match status" value="1"/>
</dbReference>
<dbReference type="Pfam" id="PF00512">
    <property type="entry name" value="HisKA"/>
    <property type="match status" value="1"/>
</dbReference>
<dbReference type="SMART" id="SM00387">
    <property type="entry name" value="HATPase_c"/>
    <property type="match status" value="1"/>
</dbReference>
<dbReference type="EMBL" id="ALAO01000114">
    <property type="protein sequence ID" value="EKO39822.1"/>
    <property type="molecule type" value="Genomic_DNA"/>
</dbReference>
<dbReference type="GO" id="GO:0000155">
    <property type="term" value="F:phosphorelay sensor kinase activity"/>
    <property type="evidence" value="ECO:0007669"/>
    <property type="project" value="InterPro"/>
</dbReference>
<feature type="transmembrane region" description="Helical" evidence="10">
    <location>
        <begin position="171"/>
        <end position="193"/>
    </location>
</feature>
<dbReference type="InterPro" id="IPR036097">
    <property type="entry name" value="HisK_dim/P_sf"/>
</dbReference>
<evidence type="ECO:0000256" key="9">
    <source>
        <dbReference type="ARBA" id="ARBA00023012"/>
    </source>
</evidence>
<evidence type="ECO:0000256" key="10">
    <source>
        <dbReference type="SAM" id="Phobius"/>
    </source>
</evidence>
<evidence type="ECO:0000259" key="12">
    <source>
        <dbReference type="PROSITE" id="PS50885"/>
    </source>
</evidence>
<evidence type="ECO:0000256" key="3">
    <source>
        <dbReference type="ARBA" id="ARBA00012438"/>
    </source>
</evidence>
<gene>
    <name evidence="13" type="ORF">B193_1448</name>
</gene>
<sequence length="484" mass="52446">MRAANRLKVFFNSIKGKIFTLFLVAFLAACGLTLLNVWTLSAVRERLHLSERYDDLSSAILEARRFEKNLLIYGGTQSLREGLLYLDQAQAAFTDLAEDIGRMSGPEGVEDFQRTLAQYRREFAALDDAQDADKDLARTAGKRLVDMAGELIATKRERIHKTIFEVSLLPMAYLGIFLVFMAILIRVIAVSLLRPLAMIGTITARVAKGDFSPVDSGGHHIVEVAGLLDALNRMALELTANQEDLLQARKIAALGTLTAGIAHEINNPINNIALSAESLLEVHGDALDDDAREIAGDILAQADRAGEIVRNLLDFSRTEKAQFSPLAPDVVVKSSVALLKNQLLISGLTIRLDVPPNLDRVAGNLRHLQQVFLNLLQNAAQATPAGGTIDVAGRDASDFVCLSVRDSGQGIDPENLPHIFEPFFTTKDVGQGTGLGLAVTYSIIKRHGGRIEVESEPGQGTAFFVYLPKAGRSPVGTGEASQEA</sequence>
<evidence type="ECO:0000256" key="5">
    <source>
        <dbReference type="ARBA" id="ARBA00022679"/>
    </source>
</evidence>
<keyword evidence="10" id="KW-0812">Transmembrane</keyword>
<reference evidence="13 14" key="1">
    <citation type="submission" date="2012-07" db="EMBL/GenBank/DDBJ databases">
        <title>Draft genome sequence of Desulfovibrio magneticus str. Maddingley MBC34 obtained from a metagenomic sequence of a methanogenic enrichment isolated from coal-seam formation water in Victoria, Australia.</title>
        <authorList>
            <person name="Greenfield P."/>
            <person name="Hendry P."/>
            <person name="Li D."/>
            <person name="Rosewarne C.P."/>
            <person name="Tran-Dinh N."/>
            <person name="Elbourne L.D.H."/>
            <person name="Paulsen I.T."/>
            <person name="Midgley D.J."/>
        </authorList>
    </citation>
    <scope>NUCLEOTIDE SEQUENCE [LARGE SCALE GENOMIC DNA]</scope>
    <source>
        <strain evidence="14">Maddingley MBC34</strain>
    </source>
</reference>
<dbReference type="Gene3D" id="1.10.287.130">
    <property type="match status" value="1"/>
</dbReference>
<dbReference type="Gene3D" id="6.10.340.10">
    <property type="match status" value="1"/>
</dbReference>
<dbReference type="Pfam" id="PF02518">
    <property type="entry name" value="HATPase_c"/>
    <property type="match status" value="1"/>
</dbReference>
<evidence type="ECO:0000256" key="7">
    <source>
        <dbReference type="ARBA" id="ARBA00022777"/>
    </source>
</evidence>
<keyword evidence="9" id="KW-0902">Two-component regulatory system</keyword>
<dbReference type="InterPro" id="IPR005467">
    <property type="entry name" value="His_kinase_dom"/>
</dbReference>
<dbReference type="EC" id="2.7.13.3" evidence="3"/>
<dbReference type="PANTHER" id="PTHR43065">
    <property type="entry name" value="SENSOR HISTIDINE KINASE"/>
    <property type="match status" value="1"/>
</dbReference>
<evidence type="ECO:0000313" key="14">
    <source>
        <dbReference type="Proteomes" id="UP000006272"/>
    </source>
</evidence>
<dbReference type="AlphaFoldDB" id="K6FMM5"/>